<name>A0ABY9T1A7_BREBE</name>
<dbReference type="Proteomes" id="UP001256827">
    <property type="component" value="Chromosome"/>
</dbReference>
<gene>
    <name evidence="1" type="ORF">RGB73_23560</name>
</gene>
<dbReference type="EMBL" id="CP134050">
    <property type="protein sequence ID" value="WNC13639.1"/>
    <property type="molecule type" value="Genomic_DNA"/>
</dbReference>
<evidence type="ECO:0000313" key="1">
    <source>
        <dbReference type="EMBL" id="WNC13639.1"/>
    </source>
</evidence>
<proteinExistence type="predicted"/>
<protein>
    <submittedName>
        <fullName evidence="1">Uncharacterized protein</fullName>
    </submittedName>
</protein>
<evidence type="ECO:0000313" key="2">
    <source>
        <dbReference type="Proteomes" id="UP001256827"/>
    </source>
</evidence>
<sequence length="71" mass="8315">MNEEQRAAMKNLFKGFTQTSIFDSDLASEKDKEEIKNFSMKQLFDHAIGKKPLSQQDLDQLKKQAKYSRFL</sequence>
<organism evidence="1 2">
    <name type="scientific">Brevibacillus brevis</name>
    <name type="common">Bacillus brevis</name>
    <dbReference type="NCBI Taxonomy" id="1393"/>
    <lineage>
        <taxon>Bacteria</taxon>
        <taxon>Bacillati</taxon>
        <taxon>Bacillota</taxon>
        <taxon>Bacilli</taxon>
        <taxon>Bacillales</taxon>
        <taxon>Paenibacillaceae</taxon>
        <taxon>Brevibacillus</taxon>
    </lineage>
</organism>
<dbReference type="RefSeq" id="WP_310765187.1">
    <property type="nucleotide sequence ID" value="NZ_CP134050.1"/>
</dbReference>
<keyword evidence="2" id="KW-1185">Reference proteome</keyword>
<reference evidence="1 2" key="1">
    <citation type="submission" date="2023-09" db="EMBL/GenBank/DDBJ databases">
        <title>Complete Genome and Methylome dissection of Bacillus brevis NEB573 original source of BbsI restriction endonuclease.</title>
        <authorList>
            <person name="Fomenkov A."/>
            <person name="Roberts R.D."/>
        </authorList>
    </citation>
    <scope>NUCLEOTIDE SEQUENCE [LARGE SCALE GENOMIC DNA]</scope>
    <source>
        <strain evidence="1 2">NEB573</strain>
    </source>
</reference>
<accession>A0ABY9T1A7</accession>